<sequence length="241" mass="26018">MLGGTTEGREVAAELVVLGIRVVSSLAGRVSKPRMPEGEVRVGGFGGVDGLAEWLRAERAVGLIDATHPFAERISASAVAAAKQVGVPHLRLERPGWKEGPGDIWRWADSVEHAAQIVSGLGERVFLTTGRQGLAAFADLTEQWFLIRCVDMPAPPMPPHAVVLLDRGPYTVDGELTLMRRNRIDVLVTKDSGGTMTTAKLTAARHLGRPVVVVRRPPRPDVHTVTTPAEAVRWALALFPR</sequence>
<reference evidence="4 5" key="1">
    <citation type="submission" date="2019-11" db="EMBL/GenBank/DDBJ databases">
        <authorList>
            <person name="Li X.-J."/>
            <person name="Feng X.-M."/>
        </authorList>
    </citation>
    <scope>NUCLEOTIDE SEQUENCE [LARGE SCALE GENOMIC DNA]</scope>
    <source>
        <strain evidence="4 5">XMNu-373</strain>
    </source>
</reference>
<protein>
    <submittedName>
        <fullName evidence="4">Cobalt-precorrin-6A reductase</fullName>
        <ecNumber evidence="4">1.3.1.106</ecNumber>
    </submittedName>
</protein>
<dbReference type="PANTHER" id="PTHR36925">
    <property type="entry name" value="COBALT-PRECORRIN-6A REDUCTASE"/>
    <property type="match status" value="1"/>
</dbReference>
<dbReference type="EC" id="1.3.1.106" evidence="4"/>
<dbReference type="EMBL" id="WLZY01000011">
    <property type="protein sequence ID" value="NDL60304.1"/>
    <property type="molecule type" value="Genomic_DNA"/>
</dbReference>
<accession>A0A7K3MAI4</accession>
<dbReference type="AlphaFoldDB" id="A0A7K3MAI4"/>
<dbReference type="InterPro" id="IPR003723">
    <property type="entry name" value="Precorrin-6x_reduct"/>
</dbReference>
<keyword evidence="3 4" id="KW-0560">Oxidoreductase</keyword>
<proteinExistence type="predicted"/>
<evidence type="ECO:0000313" key="5">
    <source>
        <dbReference type="Proteomes" id="UP000460435"/>
    </source>
</evidence>
<evidence type="ECO:0000256" key="2">
    <source>
        <dbReference type="ARBA" id="ARBA00022573"/>
    </source>
</evidence>
<dbReference type="UniPathway" id="UPA00148"/>
<name>A0A7K3MAI4_9ACTN</name>
<dbReference type="PANTHER" id="PTHR36925:SF1">
    <property type="entry name" value="COBALT-PRECORRIN-6A REDUCTASE"/>
    <property type="match status" value="1"/>
</dbReference>
<keyword evidence="2" id="KW-0169">Cobalamin biosynthesis</keyword>
<evidence type="ECO:0000313" key="4">
    <source>
        <dbReference type="EMBL" id="NDL60304.1"/>
    </source>
</evidence>
<dbReference type="NCBIfam" id="NF005968">
    <property type="entry name" value="PRK08057.1-2"/>
    <property type="match status" value="1"/>
</dbReference>
<organism evidence="4 5">
    <name type="scientific">Phytoactinopolyspora mesophila</name>
    <dbReference type="NCBI Taxonomy" id="2650750"/>
    <lineage>
        <taxon>Bacteria</taxon>
        <taxon>Bacillati</taxon>
        <taxon>Actinomycetota</taxon>
        <taxon>Actinomycetes</taxon>
        <taxon>Jiangellales</taxon>
        <taxon>Jiangellaceae</taxon>
        <taxon>Phytoactinopolyspora</taxon>
    </lineage>
</organism>
<dbReference type="Proteomes" id="UP000460435">
    <property type="component" value="Unassembled WGS sequence"/>
</dbReference>
<dbReference type="PROSITE" id="PS51014">
    <property type="entry name" value="COBK_CBIJ"/>
    <property type="match status" value="1"/>
</dbReference>
<gene>
    <name evidence="4" type="ORF">F7O44_24830</name>
</gene>
<keyword evidence="5" id="KW-1185">Reference proteome</keyword>
<comment type="pathway">
    <text evidence="1">Cofactor biosynthesis; adenosylcobalamin biosynthesis.</text>
</comment>
<dbReference type="Pfam" id="PF02571">
    <property type="entry name" value="CbiJ"/>
    <property type="match status" value="1"/>
</dbReference>
<dbReference type="NCBIfam" id="TIGR00715">
    <property type="entry name" value="precor6x_red"/>
    <property type="match status" value="1"/>
</dbReference>
<evidence type="ECO:0000256" key="1">
    <source>
        <dbReference type="ARBA" id="ARBA00004953"/>
    </source>
</evidence>
<dbReference type="GO" id="GO:0009236">
    <property type="term" value="P:cobalamin biosynthetic process"/>
    <property type="evidence" value="ECO:0007669"/>
    <property type="project" value="UniProtKB-UniPathway"/>
</dbReference>
<comment type="caution">
    <text evidence="4">The sequence shown here is derived from an EMBL/GenBank/DDBJ whole genome shotgun (WGS) entry which is preliminary data.</text>
</comment>
<dbReference type="GO" id="GO:0016994">
    <property type="term" value="F:precorrin-6A reductase activity"/>
    <property type="evidence" value="ECO:0007669"/>
    <property type="project" value="InterPro"/>
</dbReference>
<evidence type="ECO:0000256" key="3">
    <source>
        <dbReference type="ARBA" id="ARBA00023002"/>
    </source>
</evidence>